<name>A0AB36TGY5_ACETH</name>
<evidence type="ECO:0000313" key="1">
    <source>
        <dbReference type="EMBL" id="PFH03073.1"/>
    </source>
</evidence>
<reference evidence="1 2" key="1">
    <citation type="submission" date="2017-09" db="EMBL/GenBank/DDBJ databases">
        <title>Evaluation of Pacific Biosciences Sequencing Technology to Finishing C. thermocellum Genome Sequences.</title>
        <authorList>
            <person name="Brown S."/>
        </authorList>
    </citation>
    <scope>NUCLEOTIDE SEQUENCE [LARGE SCALE GENOMIC DNA]</scope>
    <source>
        <strain evidence="1 2">AD2</strain>
    </source>
</reference>
<protein>
    <recommendedName>
        <fullName evidence="3">Thioredoxin-like [2Fe-2S] ferredoxin</fullName>
    </recommendedName>
</protein>
<gene>
    <name evidence="1" type="ORF">M972_111869</name>
</gene>
<comment type="caution">
    <text evidence="1">The sequence shown here is derived from an EMBL/GenBank/DDBJ whole genome shotgun (WGS) entry which is preliminary data.</text>
</comment>
<dbReference type="Proteomes" id="UP000223596">
    <property type="component" value="Unassembled WGS sequence"/>
</dbReference>
<evidence type="ECO:0008006" key="3">
    <source>
        <dbReference type="Google" id="ProtNLM"/>
    </source>
</evidence>
<dbReference type="CDD" id="cd02980">
    <property type="entry name" value="TRX_Fd_family"/>
    <property type="match status" value="1"/>
</dbReference>
<dbReference type="InterPro" id="IPR036249">
    <property type="entry name" value="Thioredoxin-like_sf"/>
</dbReference>
<dbReference type="GeneID" id="35803824"/>
<sequence>MLEIKICVGSSCHLKGSYNVINEFQHLIEEKALHDKIDIKATFCMKQCQKNGVAVEVNNEIFGVLPEAAEEFFKNVILPKV</sequence>
<evidence type="ECO:0000313" key="2">
    <source>
        <dbReference type="Proteomes" id="UP000223596"/>
    </source>
</evidence>
<dbReference type="EMBL" id="PDBW01000001">
    <property type="protein sequence ID" value="PFH03073.1"/>
    <property type="molecule type" value="Genomic_DNA"/>
</dbReference>
<accession>A0AB36TGY5</accession>
<dbReference type="RefSeq" id="WP_003519067.1">
    <property type="nucleotide sequence ID" value="NZ_CP013828.1"/>
</dbReference>
<dbReference type="AlphaFoldDB" id="A0AB36TGY5"/>
<proteinExistence type="predicted"/>
<dbReference type="Gene3D" id="3.40.30.10">
    <property type="entry name" value="Glutaredoxin"/>
    <property type="match status" value="1"/>
</dbReference>
<dbReference type="SUPFAM" id="SSF52833">
    <property type="entry name" value="Thioredoxin-like"/>
    <property type="match status" value="1"/>
</dbReference>
<organism evidence="1 2">
    <name type="scientific">Acetivibrio thermocellus AD2</name>
    <dbReference type="NCBI Taxonomy" id="1138384"/>
    <lineage>
        <taxon>Bacteria</taxon>
        <taxon>Bacillati</taxon>
        <taxon>Bacillota</taxon>
        <taxon>Clostridia</taxon>
        <taxon>Eubacteriales</taxon>
        <taxon>Oscillospiraceae</taxon>
        <taxon>Acetivibrio</taxon>
    </lineage>
</organism>